<dbReference type="RefSeq" id="WP_381840822.1">
    <property type="nucleotide sequence ID" value="NZ_JBHTCF010000032.1"/>
</dbReference>
<dbReference type="Proteomes" id="UP001596523">
    <property type="component" value="Unassembled WGS sequence"/>
</dbReference>
<reference evidence="3" key="1">
    <citation type="journal article" date="2019" name="Int. J. Syst. Evol. Microbiol.">
        <title>The Global Catalogue of Microorganisms (GCM) 10K type strain sequencing project: providing services to taxonomists for standard genome sequencing and annotation.</title>
        <authorList>
            <consortium name="The Broad Institute Genomics Platform"/>
            <consortium name="The Broad Institute Genome Sequencing Center for Infectious Disease"/>
            <person name="Wu L."/>
            <person name="Ma J."/>
        </authorList>
    </citation>
    <scope>NUCLEOTIDE SEQUENCE [LARGE SCALE GENOMIC DNA]</scope>
    <source>
        <strain evidence="3">SYNS20</strain>
    </source>
</reference>
<name>A0ABW2JXY5_9ACTN</name>
<evidence type="ECO:0000313" key="3">
    <source>
        <dbReference type="Proteomes" id="UP001596523"/>
    </source>
</evidence>
<organism evidence="2 3">
    <name type="scientific">Streptomyces monticola</name>
    <dbReference type="NCBI Taxonomy" id="2666263"/>
    <lineage>
        <taxon>Bacteria</taxon>
        <taxon>Bacillati</taxon>
        <taxon>Actinomycetota</taxon>
        <taxon>Actinomycetes</taxon>
        <taxon>Kitasatosporales</taxon>
        <taxon>Streptomycetaceae</taxon>
        <taxon>Streptomyces</taxon>
    </lineage>
</organism>
<evidence type="ECO:0000313" key="2">
    <source>
        <dbReference type="EMBL" id="MFC7310394.1"/>
    </source>
</evidence>
<feature type="region of interest" description="Disordered" evidence="1">
    <location>
        <begin position="22"/>
        <end position="60"/>
    </location>
</feature>
<sequence>MHVLRHSELIAEAAAHRLAVEARTAAKTRNSRRFSRRSGGRAPEGQVSDPRRRTRFARAA</sequence>
<proteinExistence type="predicted"/>
<protein>
    <submittedName>
        <fullName evidence="2">Uncharacterized protein</fullName>
    </submittedName>
</protein>
<gene>
    <name evidence="2" type="ORF">ACFQVC_40060</name>
</gene>
<keyword evidence="3" id="KW-1185">Reference proteome</keyword>
<feature type="compositionally biased region" description="Basic residues" evidence="1">
    <location>
        <begin position="29"/>
        <end position="39"/>
    </location>
</feature>
<evidence type="ECO:0000256" key="1">
    <source>
        <dbReference type="SAM" id="MobiDB-lite"/>
    </source>
</evidence>
<comment type="caution">
    <text evidence="2">The sequence shown here is derived from an EMBL/GenBank/DDBJ whole genome shotgun (WGS) entry which is preliminary data.</text>
</comment>
<accession>A0ABW2JXY5</accession>
<dbReference type="EMBL" id="JBHTCF010000032">
    <property type="protein sequence ID" value="MFC7310394.1"/>
    <property type="molecule type" value="Genomic_DNA"/>
</dbReference>